<dbReference type="GO" id="GO:0034069">
    <property type="term" value="F:aminoglycoside N-acetyltransferase activity"/>
    <property type="evidence" value="ECO:0007669"/>
    <property type="project" value="TreeGrafter"/>
</dbReference>
<dbReference type="InterPro" id="IPR051554">
    <property type="entry name" value="Acetyltransferase_Eis"/>
</dbReference>
<dbReference type="Gene3D" id="3.40.630.30">
    <property type="match status" value="1"/>
</dbReference>
<dbReference type="SUPFAM" id="SSF55729">
    <property type="entry name" value="Acyl-CoA N-acyltransferases (Nat)"/>
    <property type="match status" value="1"/>
</dbReference>
<dbReference type="AlphaFoldDB" id="A0A917RFR5"/>
<dbReference type="InterPro" id="IPR000182">
    <property type="entry name" value="GNAT_dom"/>
</dbReference>
<feature type="domain" description="N-acetyltransferase" evidence="1">
    <location>
        <begin position="126"/>
        <end position="259"/>
    </location>
</feature>
<evidence type="ECO:0000313" key="2">
    <source>
        <dbReference type="EMBL" id="GGL04326.1"/>
    </source>
</evidence>
<dbReference type="PANTHER" id="PTHR37817:SF1">
    <property type="entry name" value="N-ACETYLTRANSFERASE EIS"/>
    <property type="match status" value="1"/>
</dbReference>
<reference evidence="2" key="2">
    <citation type="submission" date="2020-09" db="EMBL/GenBank/DDBJ databases">
        <authorList>
            <person name="Sun Q."/>
            <person name="Ohkuma M."/>
        </authorList>
    </citation>
    <scope>NUCLEOTIDE SEQUENCE</scope>
    <source>
        <strain evidence="2">JCM 13064</strain>
    </source>
</reference>
<protein>
    <submittedName>
        <fullName evidence="2">Acetyltransferase</fullName>
    </submittedName>
</protein>
<dbReference type="PANTHER" id="PTHR37817">
    <property type="entry name" value="N-ACETYLTRANSFERASE EIS"/>
    <property type="match status" value="1"/>
</dbReference>
<keyword evidence="3" id="KW-1185">Reference proteome</keyword>
<evidence type="ECO:0000259" key="1">
    <source>
        <dbReference type="PROSITE" id="PS51186"/>
    </source>
</evidence>
<dbReference type="PROSITE" id="PS51186">
    <property type="entry name" value="GNAT"/>
    <property type="match status" value="1"/>
</dbReference>
<accession>A0A917RFR5</accession>
<dbReference type="Proteomes" id="UP000645217">
    <property type="component" value="Unassembled WGS sequence"/>
</dbReference>
<evidence type="ECO:0000313" key="3">
    <source>
        <dbReference type="Proteomes" id="UP000645217"/>
    </source>
</evidence>
<name>A0A917RFR5_9ACTN</name>
<dbReference type="Pfam" id="PF00583">
    <property type="entry name" value="Acetyltransf_1"/>
    <property type="match status" value="1"/>
</dbReference>
<sequence>MAGAGALTCLVTIVGVTALDTVLAAHRAYLLGWDIGSPVSPGLPTYRSKVPHAPLNGVLRVRGPAPRDALAEARLRLADVPRIWWAGPDSDAGTADALLSLGAAQVAHMPIMTVAIDRAAPAPVPAGLRITETTDLPEFVTAYARVSGIRPDGIPATIEREKAFSGDGTVVRLAGRLDDGRIAGTAVAWLSHDLLVLYFMGTQPEHRRRGIGAAMTRAALDLARERGVRTAALVASAAGEPLYHRIGFRTAGAFRLLSF</sequence>
<reference evidence="2" key="1">
    <citation type="journal article" date="2014" name="Int. J. Syst. Evol. Microbiol.">
        <title>Complete genome sequence of Corynebacterium casei LMG S-19264T (=DSM 44701T), isolated from a smear-ripened cheese.</title>
        <authorList>
            <consortium name="US DOE Joint Genome Institute (JGI-PGF)"/>
            <person name="Walter F."/>
            <person name="Albersmeier A."/>
            <person name="Kalinowski J."/>
            <person name="Ruckert C."/>
        </authorList>
    </citation>
    <scope>NUCLEOTIDE SEQUENCE</scope>
    <source>
        <strain evidence="2">JCM 13064</strain>
    </source>
</reference>
<gene>
    <name evidence="2" type="ORF">GCM10007964_53060</name>
</gene>
<dbReference type="InterPro" id="IPR016181">
    <property type="entry name" value="Acyl_CoA_acyltransferase"/>
</dbReference>
<organism evidence="2 3">
    <name type="scientific">Sphaerisporangium melleum</name>
    <dbReference type="NCBI Taxonomy" id="321316"/>
    <lineage>
        <taxon>Bacteria</taxon>
        <taxon>Bacillati</taxon>
        <taxon>Actinomycetota</taxon>
        <taxon>Actinomycetes</taxon>
        <taxon>Streptosporangiales</taxon>
        <taxon>Streptosporangiaceae</taxon>
        <taxon>Sphaerisporangium</taxon>
    </lineage>
</organism>
<proteinExistence type="predicted"/>
<dbReference type="GO" id="GO:0030649">
    <property type="term" value="P:aminoglycoside antibiotic catabolic process"/>
    <property type="evidence" value="ECO:0007669"/>
    <property type="project" value="TreeGrafter"/>
</dbReference>
<comment type="caution">
    <text evidence="2">The sequence shown here is derived from an EMBL/GenBank/DDBJ whole genome shotgun (WGS) entry which is preliminary data.</text>
</comment>
<dbReference type="CDD" id="cd04301">
    <property type="entry name" value="NAT_SF"/>
    <property type="match status" value="1"/>
</dbReference>
<dbReference type="EMBL" id="BMNT01000032">
    <property type="protein sequence ID" value="GGL04326.1"/>
    <property type="molecule type" value="Genomic_DNA"/>
</dbReference>